<sequence length="710" mass="78219">MAEVLGALVPATNGFHEAESGLKVLVVGAGISGLSAAIGLRQQGHTVEIYEQSRFSTEAGAAIHLAPNANGVLKRLGIDAAASGANLMERLTEYTSTGEITREMDLKESNSMWQHDWLLAHRIHLHDALKKAATSTTNEGTPVKLNLSSPVVEVDPDSASITLKDGSVIKGDVVVGADGVHSLTRTRIPGGDTAQVVPSGKSAFRFLIDRKAALDDASTKKFAEKSGELIIWYDTDRRIVMYPTSDNNLLNFVCIHPESESGASGEDWNTEANKSTLLKVYESFDPDCLALIGKANPESLKSWKLLDMPVIPTWVNSRLVLIGDAAHPFLPHQGQGAGVAMEDAAALSVVLERDVAAEEVPDRLKLWESIRYERANRIQEYSRLAGRDVKEGVKVNMIEYTNYNFGHDEFDNSTQRLREWKWAQTPQIYWRMPIAFGPMPGPRQNHQGVGRQSEHSTFTTASIKFKTSRTVLQNLFPPGNTKYRFKSPGTVAYCSFSQTHLDQMEWLGGSGYKHLGLYIHGVEYVKDDGDVISGTYMPILFESLTDPIVSGREELGMPKLYSFIDVYRHGTESYRINTGWQGSMWGNFVLEGLKPVTDVSAISGNLSGEADDGILVYRYMPKVGQTNKGVSAEEHAVFVPFKEDMPQPQSKRVWQASKASFKIDAMDWNALPTLHHVISRLQEIPVYEIVGAKVVEGTGVPDVGAARRID</sequence>
<accession>A0ABR0J141</accession>
<keyword evidence="5" id="KW-0503">Monooxygenase</keyword>
<comment type="similarity">
    <text evidence="1">Belongs to the paxM FAD-dependent monooxygenase family.</text>
</comment>
<keyword evidence="8" id="KW-1185">Reference proteome</keyword>
<evidence type="ECO:0000256" key="1">
    <source>
        <dbReference type="ARBA" id="ARBA00007992"/>
    </source>
</evidence>
<evidence type="ECO:0000256" key="4">
    <source>
        <dbReference type="ARBA" id="ARBA00023002"/>
    </source>
</evidence>
<dbReference type="PANTHER" id="PTHR13789">
    <property type="entry name" value="MONOOXYGENASE"/>
    <property type="match status" value="1"/>
</dbReference>
<evidence type="ECO:0000313" key="8">
    <source>
        <dbReference type="Proteomes" id="UP001345691"/>
    </source>
</evidence>
<keyword evidence="3" id="KW-0274">FAD</keyword>
<dbReference type="Gene3D" id="3.50.50.60">
    <property type="entry name" value="FAD/NAD(P)-binding domain"/>
    <property type="match status" value="1"/>
</dbReference>
<dbReference type="Pfam" id="PF01494">
    <property type="entry name" value="FAD_binding_3"/>
    <property type="match status" value="1"/>
</dbReference>
<dbReference type="Gene3D" id="2.40.400.10">
    <property type="entry name" value="Acetoacetate decarboxylase-like"/>
    <property type="match status" value="1"/>
</dbReference>
<dbReference type="Proteomes" id="UP001345691">
    <property type="component" value="Unassembled WGS sequence"/>
</dbReference>
<evidence type="ECO:0000256" key="5">
    <source>
        <dbReference type="ARBA" id="ARBA00023033"/>
    </source>
</evidence>
<dbReference type="EMBL" id="JAVRRF010000025">
    <property type="protein sequence ID" value="KAK5053600.1"/>
    <property type="molecule type" value="Genomic_DNA"/>
</dbReference>
<dbReference type="InterPro" id="IPR050493">
    <property type="entry name" value="FAD-dep_Monooxygenase_BioMet"/>
</dbReference>
<dbReference type="PANTHER" id="PTHR13789:SF261">
    <property type="entry name" value="HYDROXYLASE, PUTATIVE (AFU_ORTHOLOGUE AFUA_7G00590)-RELATED"/>
    <property type="match status" value="1"/>
</dbReference>
<keyword evidence="2" id="KW-0285">Flavoprotein</keyword>
<gene>
    <name evidence="7" type="ORF">LTR69_009245</name>
</gene>
<organism evidence="7 8">
    <name type="scientific">Exophiala sideris</name>
    <dbReference type="NCBI Taxonomy" id="1016849"/>
    <lineage>
        <taxon>Eukaryota</taxon>
        <taxon>Fungi</taxon>
        <taxon>Dikarya</taxon>
        <taxon>Ascomycota</taxon>
        <taxon>Pezizomycotina</taxon>
        <taxon>Eurotiomycetes</taxon>
        <taxon>Chaetothyriomycetidae</taxon>
        <taxon>Chaetothyriales</taxon>
        <taxon>Herpotrichiellaceae</taxon>
        <taxon>Exophiala</taxon>
    </lineage>
</organism>
<dbReference type="SUPFAM" id="SSF54373">
    <property type="entry name" value="FAD-linked reductases, C-terminal domain"/>
    <property type="match status" value="1"/>
</dbReference>
<reference evidence="7 8" key="1">
    <citation type="submission" date="2023-08" db="EMBL/GenBank/DDBJ databases">
        <title>Black Yeasts Isolated from many extreme environments.</title>
        <authorList>
            <person name="Coleine C."/>
            <person name="Stajich J.E."/>
            <person name="Selbmann L."/>
        </authorList>
    </citation>
    <scope>NUCLEOTIDE SEQUENCE [LARGE SCALE GENOMIC DNA]</scope>
    <source>
        <strain evidence="7 8">CCFEE 6328</strain>
    </source>
</reference>
<dbReference type="SUPFAM" id="SSF160104">
    <property type="entry name" value="Acetoacetate decarboxylase-like"/>
    <property type="match status" value="1"/>
</dbReference>
<proteinExistence type="inferred from homology"/>
<comment type="caution">
    <text evidence="7">The sequence shown here is derived from an EMBL/GenBank/DDBJ whole genome shotgun (WGS) entry which is preliminary data.</text>
</comment>
<protein>
    <recommendedName>
        <fullName evidence="6">FAD-binding domain-containing protein</fullName>
    </recommendedName>
</protein>
<feature type="domain" description="FAD-binding" evidence="6">
    <location>
        <begin position="23"/>
        <end position="378"/>
    </location>
</feature>
<name>A0ABR0J141_9EURO</name>
<dbReference type="PRINTS" id="PR00420">
    <property type="entry name" value="RNGMNOXGNASE"/>
</dbReference>
<dbReference type="InterPro" id="IPR002938">
    <property type="entry name" value="FAD-bd"/>
</dbReference>
<evidence type="ECO:0000313" key="7">
    <source>
        <dbReference type="EMBL" id="KAK5053600.1"/>
    </source>
</evidence>
<evidence type="ECO:0000256" key="2">
    <source>
        <dbReference type="ARBA" id="ARBA00022630"/>
    </source>
</evidence>
<dbReference type="SUPFAM" id="SSF51905">
    <property type="entry name" value="FAD/NAD(P)-binding domain"/>
    <property type="match status" value="1"/>
</dbReference>
<dbReference type="InterPro" id="IPR036188">
    <property type="entry name" value="FAD/NAD-bd_sf"/>
</dbReference>
<dbReference type="InterPro" id="IPR023375">
    <property type="entry name" value="ADC_dom_sf"/>
</dbReference>
<keyword evidence="4" id="KW-0560">Oxidoreductase</keyword>
<evidence type="ECO:0000259" key="6">
    <source>
        <dbReference type="Pfam" id="PF01494"/>
    </source>
</evidence>
<evidence type="ECO:0000256" key="3">
    <source>
        <dbReference type="ARBA" id="ARBA00022827"/>
    </source>
</evidence>